<organism evidence="11 12">
    <name type="scientific">Chryseobacterium nematophagum</name>
    <dbReference type="NCBI Taxonomy" id="2305228"/>
    <lineage>
        <taxon>Bacteria</taxon>
        <taxon>Pseudomonadati</taxon>
        <taxon>Bacteroidota</taxon>
        <taxon>Flavobacteriia</taxon>
        <taxon>Flavobacteriales</taxon>
        <taxon>Weeksellaceae</taxon>
        <taxon>Chryseobacterium group</taxon>
        <taxon>Chryseobacterium</taxon>
    </lineage>
</organism>
<evidence type="ECO:0000256" key="6">
    <source>
        <dbReference type="ARBA" id="ARBA00022777"/>
    </source>
</evidence>
<dbReference type="InterPro" id="IPR003661">
    <property type="entry name" value="HisK_dim/P_dom"/>
</dbReference>
<name>A0A3M7L705_9FLAO</name>
<keyword evidence="9" id="KW-0472">Membrane</keyword>
<evidence type="ECO:0000256" key="5">
    <source>
        <dbReference type="ARBA" id="ARBA00022741"/>
    </source>
</evidence>
<dbReference type="EC" id="2.7.13.3" evidence="2"/>
<comment type="caution">
    <text evidence="11">The sequence shown here is derived from an EMBL/GenBank/DDBJ whole genome shotgun (WGS) entry which is preliminary data.</text>
</comment>
<dbReference type="RefSeq" id="WP_122547531.1">
    <property type="nucleotide sequence ID" value="NZ_QWIV01000014.1"/>
</dbReference>
<feature type="transmembrane region" description="Helical" evidence="9">
    <location>
        <begin position="12"/>
        <end position="36"/>
    </location>
</feature>
<accession>A0A3M7L705</accession>
<evidence type="ECO:0000259" key="10">
    <source>
        <dbReference type="PROSITE" id="PS50109"/>
    </source>
</evidence>
<keyword evidence="7" id="KW-0067">ATP-binding</keyword>
<dbReference type="CDD" id="cd00082">
    <property type="entry name" value="HisKA"/>
    <property type="match status" value="1"/>
</dbReference>
<gene>
    <name evidence="11" type="ORF">D1632_12185</name>
</gene>
<evidence type="ECO:0000256" key="1">
    <source>
        <dbReference type="ARBA" id="ARBA00000085"/>
    </source>
</evidence>
<evidence type="ECO:0000256" key="4">
    <source>
        <dbReference type="ARBA" id="ARBA00022679"/>
    </source>
</evidence>
<comment type="catalytic activity">
    <reaction evidence="1">
        <text>ATP + protein L-histidine = ADP + protein N-phospho-L-histidine.</text>
        <dbReference type="EC" id="2.7.13.3"/>
    </reaction>
</comment>
<dbReference type="GO" id="GO:0005524">
    <property type="term" value="F:ATP binding"/>
    <property type="evidence" value="ECO:0007669"/>
    <property type="project" value="UniProtKB-KW"/>
</dbReference>
<reference evidence="11 12" key="1">
    <citation type="submission" date="2018-08" db="EMBL/GenBank/DDBJ databases">
        <title>Chryseobacterium nematophagum: a novel matrix digesting pathogen of nematodes.</title>
        <authorList>
            <person name="Page A."/>
            <person name="Roberts M."/>
            <person name="Felix M.-A."/>
            <person name="Weir W."/>
        </authorList>
    </citation>
    <scope>NUCLEOTIDE SEQUENCE [LARGE SCALE GENOMIC DNA]</scope>
    <source>
        <strain evidence="11 12">JUb275</strain>
    </source>
</reference>
<feature type="transmembrane region" description="Helical" evidence="9">
    <location>
        <begin position="149"/>
        <end position="169"/>
    </location>
</feature>
<dbReference type="InterPro" id="IPR004358">
    <property type="entry name" value="Sig_transdc_His_kin-like_C"/>
</dbReference>
<proteinExistence type="predicted"/>
<keyword evidence="4" id="KW-0808">Transferase</keyword>
<sequence>MRKSIISRLNNWIIFVVMTAVVAIIVIASTSLINYLRKEEIKRINLLSKAIRIQQEVKAPDTDVLDLLPEILNINNNIPFIVTDKNKQPILDLGFSRNIPEVTMKDPQKLNDLMKEMEKNYTPIEIKVPDGNNQFVYYDNSHLLNNLRYSPYILGLFILLYFGFSFWFFKTLKKTDEGYLWVGLAKETAHQIGTPLSSMIGWMEIMKLENPDSEGVHEIEKDIERLKTISERFSKIGSVPELNNMDFNETVRENYNYLKSRISNKINFNLYLPSRDILVPHNKILMSWVIENLVKNAVDAMKGEGKLKLSVYERNKNILIEVKDNGSGMTKQQARSAFKPGYSTKKRGWGLGLSLAKRVIKEYHNGDIKIAQTDVGKGTVFRISFKKTNEIE</sequence>
<dbReference type="InterPro" id="IPR005467">
    <property type="entry name" value="His_kinase_dom"/>
</dbReference>
<dbReference type="PANTHER" id="PTHR43065:SF46">
    <property type="entry name" value="C4-DICARBOXYLATE TRANSPORT SENSOR PROTEIN DCTB"/>
    <property type="match status" value="1"/>
</dbReference>
<keyword evidence="9" id="KW-0812">Transmembrane</keyword>
<evidence type="ECO:0000256" key="8">
    <source>
        <dbReference type="ARBA" id="ARBA00023012"/>
    </source>
</evidence>
<keyword evidence="9" id="KW-1133">Transmembrane helix</keyword>
<keyword evidence="12" id="KW-1185">Reference proteome</keyword>
<dbReference type="EMBL" id="QWIV01000014">
    <property type="protein sequence ID" value="RMZ58377.1"/>
    <property type="molecule type" value="Genomic_DNA"/>
</dbReference>
<dbReference type="SUPFAM" id="SSF55874">
    <property type="entry name" value="ATPase domain of HSP90 chaperone/DNA topoisomerase II/histidine kinase"/>
    <property type="match status" value="1"/>
</dbReference>
<keyword evidence="6 11" id="KW-0418">Kinase</keyword>
<evidence type="ECO:0000313" key="12">
    <source>
        <dbReference type="Proteomes" id="UP000267524"/>
    </source>
</evidence>
<evidence type="ECO:0000256" key="3">
    <source>
        <dbReference type="ARBA" id="ARBA00022553"/>
    </source>
</evidence>
<evidence type="ECO:0000313" key="11">
    <source>
        <dbReference type="EMBL" id="RMZ58377.1"/>
    </source>
</evidence>
<dbReference type="GO" id="GO:0000155">
    <property type="term" value="F:phosphorelay sensor kinase activity"/>
    <property type="evidence" value="ECO:0007669"/>
    <property type="project" value="InterPro"/>
</dbReference>
<keyword evidence="8" id="KW-0902">Two-component regulatory system</keyword>
<dbReference type="InterPro" id="IPR036890">
    <property type="entry name" value="HATPase_C_sf"/>
</dbReference>
<dbReference type="Gene3D" id="3.30.565.10">
    <property type="entry name" value="Histidine kinase-like ATPase, C-terminal domain"/>
    <property type="match status" value="1"/>
</dbReference>
<dbReference type="PRINTS" id="PR00344">
    <property type="entry name" value="BCTRLSENSOR"/>
</dbReference>
<dbReference type="AlphaFoldDB" id="A0A3M7L705"/>
<evidence type="ECO:0000256" key="7">
    <source>
        <dbReference type="ARBA" id="ARBA00022840"/>
    </source>
</evidence>
<keyword evidence="5" id="KW-0547">Nucleotide-binding</keyword>
<dbReference type="SMART" id="SM00387">
    <property type="entry name" value="HATPase_c"/>
    <property type="match status" value="1"/>
</dbReference>
<keyword evidence="3" id="KW-0597">Phosphoprotein</keyword>
<protein>
    <recommendedName>
        <fullName evidence="2">histidine kinase</fullName>
        <ecNumber evidence="2">2.7.13.3</ecNumber>
    </recommendedName>
</protein>
<evidence type="ECO:0000256" key="2">
    <source>
        <dbReference type="ARBA" id="ARBA00012438"/>
    </source>
</evidence>
<dbReference type="Proteomes" id="UP000267524">
    <property type="component" value="Unassembled WGS sequence"/>
</dbReference>
<dbReference type="PROSITE" id="PS50109">
    <property type="entry name" value="HIS_KIN"/>
    <property type="match status" value="1"/>
</dbReference>
<dbReference type="PANTHER" id="PTHR43065">
    <property type="entry name" value="SENSOR HISTIDINE KINASE"/>
    <property type="match status" value="1"/>
</dbReference>
<dbReference type="InterPro" id="IPR003594">
    <property type="entry name" value="HATPase_dom"/>
</dbReference>
<dbReference type="Pfam" id="PF02518">
    <property type="entry name" value="HATPase_c"/>
    <property type="match status" value="1"/>
</dbReference>
<feature type="domain" description="Histidine kinase" evidence="10">
    <location>
        <begin position="187"/>
        <end position="389"/>
    </location>
</feature>
<evidence type="ECO:0000256" key="9">
    <source>
        <dbReference type="SAM" id="Phobius"/>
    </source>
</evidence>